<protein>
    <recommendedName>
        <fullName evidence="3">Tox-MPTase3 domain-containing protein</fullName>
    </recommendedName>
</protein>
<dbReference type="Gene3D" id="2.180.10.10">
    <property type="entry name" value="RHS repeat-associated core"/>
    <property type="match status" value="1"/>
</dbReference>
<sequence>MTWYENIPGDPNLTHTASYFYANNGNRFRKTVDIDTIAYLYNNEDIIKENINSDINDYIHSPGIDEPSIQIPYSSLLNPYYYYADSLGSIRQLTSNTGSILNQYRYGSWGELFNPFISQENSHNPFSYNARESSENHMLYYRARYYASSIKEFISKDIYQRAMHVFHYVSNEPIMNIDPYGEFKMRDCEKCDVKLNAEDPNEFPETTIAMDVGNYCKKHLNRITDISIRDCIKERCKNGIIECEDDCWTLYLMIGTSPGYTSTSRIRIHKWKWEHKTNTAHLCLNPMNRPPRRDIACIVIHEWAHTCGWKEGQNKGVPDEDQECRND</sequence>
<comment type="caution">
    <text evidence="1">The sequence shown here is derived from an EMBL/GenBank/DDBJ whole genome shotgun (WGS) entry which is preliminary data.</text>
</comment>
<gene>
    <name evidence="1" type="ORF">A2Y62_07545</name>
</gene>
<dbReference type="EMBL" id="MFGW01000168">
    <property type="protein sequence ID" value="OGF63135.1"/>
    <property type="molecule type" value="Genomic_DNA"/>
</dbReference>
<evidence type="ECO:0000313" key="2">
    <source>
        <dbReference type="Proteomes" id="UP000178943"/>
    </source>
</evidence>
<name>A0A1F5VI84_9BACT</name>
<dbReference type="InterPro" id="IPR022385">
    <property type="entry name" value="Rhs_assc_core"/>
</dbReference>
<reference evidence="1 2" key="1">
    <citation type="journal article" date="2016" name="Nat. Commun.">
        <title>Thousands of microbial genomes shed light on interconnected biogeochemical processes in an aquifer system.</title>
        <authorList>
            <person name="Anantharaman K."/>
            <person name="Brown C.T."/>
            <person name="Hug L.A."/>
            <person name="Sharon I."/>
            <person name="Castelle C.J."/>
            <person name="Probst A.J."/>
            <person name="Thomas B.C."/>
            <person name="Singh A."/>
            <person name="Wilkins M.J."/>
            <person name="Karaoz U."/>
            <person name="Brodie E.L."/>
            <person name="Williams K.H."/>
            <person name="Hubbard S.S."/>
            <person name="Banfield J.F."/>
        </authorList>
    </citation>
    <scope>NUCLEOTIDE SEQUENCE [LARGE SCALE GENOMIC DNA]</scope>
</reference>
<accession>A0A1F5VI84</accession>
<dbReference type="Proteomes" id="UP000178943">
    <property type="component" value="Unassembled WGS sequence"/>
</dbReference>
<dbReference type="AlphaFoldDB" id="A0A1F5VI84"/>
<dbReference type="STRING" id="1817863.A2Y62_07545"/>
<dbReference type="PANTHER" id="PTHR32305:SF15">
    <property type="entry name" value="PROTEIN RHSA-RELATED"/>
    <property type="match status" value="1"/>
</dbReference>
<organism evidence="1 2">
    <name type="scientific">Candidatus Fischerbacteria bacterium RBG_13_37_8</name>
    <dbReference type="NCBI Taxonomy" id="1817863"/>
    <lineage>
        <taxon>Bacteria</taxon>
        <taxon>Candidatus Fischeribacteriota</taxon>
    </lineage>
</organism>
<dbReference type="InterPro" id="IPR050708">
    <property type="entry name" value="T6SS_VgrG/RHS"/>
</dbReference>
<proteinExistence type="predicted"/>
<dbReference type="NCBIfam" id="TIGR03696">
    <property type="entry name" value="Rhs_assc_core"/>
    <property type="match status" value="1"/>
</dbReference>
<dbReference type="PANTHER" id="PTHR32305">
    <property type="match status" value="1"/>
</dbReference>
<evidence type="ECO:0000313" key="1">
    <source>
        <dbReference type="EMBL" id="OGF63135.1"/>
    </source>
</evidence>
<evidence type="ECO:0008006" key="3">
    <source>
        <dbReference type="Google" id="ProtNLM"/>
    </source>
</evidence>